<keyword evidence="9" id="KW-1185">Reference proteome</keyword>
<evidence type="ECO:0000313" key="8">
    <source>
        <dbReference type="EMBL" id="CAG8888848.1"/>
    </source>
</evidence>
<dbReference type="Gene3D" id="4.10.240.10">
    <property type="entry name" value="Zn(2)-C6 fungal-type DNA-binding domain"/>
    <property type="match status" value="1"/>
</dbReference>
<keyword evidence="2" id="KW-0479">Metal-binding</keyword>
<dbReference type="PROSITE" id="PS50048">
    <property type="entry name" value="ZN2_CY6_FUNGAL_2"/>
    <property type="match status" value="1"/>
</dbReference>
<evidence type="ECO:0000256" key="3">
    <source>
        <dbReference type="ARBA" id="ARBA00023015"/>
    </source>
</evidence>
<keyword evidence="6" id="KW-0539">Nucleus</keyword>
<dbReference type="SMART" id="SM00066">
    <property type="entry name" value="GAL4"/>
    <property type="match status" value="1"/>
</dbReference>
<dbReference type="AlphaFoldDB" id="A0A9W4K3T3"/>
<dbReference type="Proteomes" id="UP001154252">
    <property type="component" value="Unassembled WGS sequence"/>
</dbReference>
<organism evidence="8 9">
    <name type="scientific">Penicillium egyptiacum</name>
    <dbReference type="NCBI Taxonomy" id="1303716"/>
    <lineage>
        <taxon>Eukaryota</taxon>
        <taxon>Fungi</taxon>
        <taxon>Dikarya</taxon>
        <taxon>Ascomycota</taxon>
        <taxon>Pezizomycotina</taxon>
        <taxon>Eurotiomycetes</taxon>
        <taxon>Eurotiomycetidae</taxon>
        <taxon>Eurotiales</taxon>
        <taxon>Aspergillaceae</taxon>
        <taxon>Penicillium</taxon>
    </lineage>
</organism>
<keyword evidence="4" id="KW-0238">DNA-binding</keyword>
<dbReference type="InterPro" id="IPR050613">
    <property type="entry name" value="Sec_Metabolite_Reg"/>
</dbReference>
<dbReference type="Pfam" id="PF00172">
    <property type="entry name" value="Zn_clus"/>
    <property type="match status" value="1"/>
</dbReference>
<proteinExistence type="predicted"/>
<reference evidence="8" key="1">
    <citation type="submission" date="2021-07" db="EMBL/GenBank/DDBJ databases">
        <authorList>
            <person name="Branca A.L. A."/>
        </authorList>
    </citation>
    <scope>NUCLEOTIDE SEQUENCE</scope>
</reference>
<gene>
    <name evidence="8" type="ORF">PEGY_LOCUS1820</name>
</gene>
<keyword evidence="3" id="KW-0805">Transcription regulation</keyword>
<dbReference type="GO" id="GO:0000981">
    <property type="term" value="F:DNA-binding transcription factor activity, RNA polymerase II-specific"/>
    <property type="evidence" value="ECO:0007669"/>
    <property type="project" value="InterPro"/>
</dbReference>
<dbReference type="CDD" id="cd00067">
    <property type="entry name" value="GAL4"/>
    <property type="match status" value="1"/>
</dbReference>
<dbReference type="SUPFAM" id="SSF57701">
    <property type="entry name" value="Zn2/Cys6 DNA-binding domain"/>
    <property type="match status" value="1"/>
</dbReference>
<comment type="subcellular location">
    <subcellularLocation>
        <location evidence="1">Nucleus</location>
    </subcellularLocation>
</comment>
<dbReference type="EMBL" id="CAJVRC010000839">
    <property type="protein sequence ID" value="CAG8888848.1"/>
    <property type="molecule type" value="Genomic_DNA"/>
</dbReference>
<dbReference type="PROSITE" id="PS00463">
    <property type="entry name" value="ZN2_CY6_FUNGAL_1"/>
    <property type="match status" value="1"/>
</dbReference>
<sequence>MEIRHIAQPPRLLNMSAPTTRRNRALASCEPCRERKSRCDHGKPVCASCQRRGLDSRCYYHPAPLTKNRSAQRLTMSTLPRSNLATPSWSRNSAKFCQPHPGRSAGPPKFHTWPFMSTVSDTLPQTPTPGSHDSKAYEAHLATMKEIVSQLRYLPVIEKCLHQYYSSKHNALVPKPVVLHLLETLRIDLVSSGHILREKGERVELGNVSEISETVLLSSSTEVVITPSLDLHGFFALFCGPNLRVETIGLLYTIAARASAFFVDRDEDKDGAFVQDMVWYSTLTLRLARDLAPQSTDVIIWLANENAQLRSFLEGDASLGVWRLVGDLTTDLLALGLNREATYSPERTPFFLAECRRRCFVTEYYLEKMFGLVFNLPPRITSRYVDVKLPLDLSDDELFAQTPKELEEAKSRLTEDGWNTDGKLRAATWARLRYILSQFREGIVEYHFQASQAADPAQLRELSSRCHQTWDNLLPHLRYTQDCWESDMPLTNCYMHAKIHLAYLQIHFQIYHLLGEDSSSPLPELLDVSANILETAVQMGNSRRKGAFTFNDLPEILLSCGLPSAAVLSTALENITQDPSGILPPGIKTSAVIRNLSVLASQLESVASSRERNQAFCLQAAKAITEKLDKILDKFATSEFQATPDVATSTEVSPMTPNIDSSLASGAGEIGAINLDDYENFDLMSWAIDFDLGNTASNWTMM</sequence>
<dbReference type="InterPro" id="IPR007219">
    <property type="entry name" value="XnlR_reg_dom"/>
</dbReference>
<comment type="caution">
    <text evidence="8">The sequence shown here is derived from an EMBL/GenBank/DDBJ whole genome shotgun (WGS) entry which is preliminary data.</text>
</comment>
<evidence type="ECO:0000256" key="4">
    <source>
        <dbReference type="ARBA" id="ARBA00023125"/>
    </source>
</evidence>
<accession>A0A9W4K3T3</accession>
<evidence type="ECO:0000313" key="9">
    <source>
        <dbReference type="Proteomes" id="UP001154252"/>
    </source>
</evidence>
<evidence type="ECO:0000256" key="6">
    <source>
        <dbReference type="ARBA" id="ARBA00023242"/>
    </source>
</evidence>
<dbReference type="PANTHER" id="PTHR31001:SF40">
    <property type="entry name" value="ZN(II)2CYS6 TRANSCRIPTION FACTOR (EUROFUNG)"/>
    <property type="match status" value="1"/>
</dbReference>
<evidence type="ECO:0000259" key="7">
    <source>
        <dbReference type="PROSITE" id="PS50048"/>
    </source>
</evidence>
<dbReference type="Pfam" id="PF04082">
    <property type="entry name" value="Fungal_trans"/>
    <property type="match status" value="1"/>
</dbReference>
<dbReference type="PANTHER" id="PTHR31001">
    <property type="entry name" value="UNCHARACTERIZED TRANSCRIPTIONAL REGULATORY PROTEIN"/>
    <property type="match status" value="1"/>
</dbReference>
<dbReference type="GO" id="GO:0003677">
    <property type="term" value="F:DNA binding"/>
    <property type="evidence" value="ECO:0007669"/>
    <property type="project" value="UniProtKB-KW"/>
</dbReference>
<evidence type="ECO:0000256" key="2">
    <source>
        <dbReference type="ARBA" id="ARBA00022723"/>
    </source>
</evidence>
<dbReference type="GO" id="GO:0006351">
    <property type="term" value="P:DNA-templated transcription"/>
    <property type="evidence" value="ECO:0007669"/>
    <property type="project" value="InterPro"/>
</dbReference>
<feature type="domain" description="Zn(2)-C6 fungal-type" evidence="7">
    <location>
        <begin position="28"/>
        <end position="60"/>
    </location>
</feature>
<evidence type="ECO:0000256" key="1">
    <source>
        <dbReference type="ARBA" id="ARBA00004123"/>
    </source>
</evidence>
<evidence type="ECO:0000256" key="5">
    <source>
        <dbReference type="ARBA" id="ARBA00023163"/>
    </source>
</evidence>
<keyword evidence="5" id="KW-0804">Transcription</keyword>
<protein>
    <recommendedName>
        <fullName evidence="7">Zn(2)-C6 fungal-type domain-containing protein</fullName>
    </recommendedName>
</protein>
<dbReference type="CDD" id="cd12148">
    <property type="entry name" value="fungal_TF_MHR"/>
    <property type="match status" value="1"/>
</dbReference>
<dbReference type="GO" id="GO:0005634">
    <property type="term" value="C:nucleus"/>
    <property type="evidence" value="ECO:0007669"/>
    <property type="project" value="UniProtKB-SubCell"/>
</dbReference>
<dbReference type="OrthoDB" id="6612291at2759"/>
<name>A0A9W4K3T3_9EURO</name>
<dbReference type="InterPro" id="IPR036864">
    <property type="entry name" value="Zn2-C6_fun-type_DNA-bd_sf"/>
</dbReference>
<dbReference type="InterPro" id="IPR001138">
    <property type="entry name" value="Zn2Cys6_DnaBD"/>
</dbReference>
<dbReference type="GO" id="GO:0008270">
    <property type="term" value="F:zinc ion binding"/>
    <property type="evidence" value="ECO:0007669"/>
    <property type="project" value="InterPro"/>
</dbReference>